<dbReference type="HOGENOM" id="CLU_585307_0_0_1"/>
<sequence length="493" mass="54741">MSTVSKDQTVPPSTTPTQKATTSNDPATVPGPTTTRKEPTPTQTTPDHRAKRSRLVHGERIDQADKEPPREHPFNVEEQDSVMNPRETRGLPKRATMVPLEKNAYPWPDPLALPDNTIGDPHSRLTRDEEPAPAIPKSRVAFTDAIFQRLHIPLDTLVAGLREQQAVEVKNAPENFLALIPYGAGHALYNDHPKLGREVLAFLKTLRFADTEARDTADEALQAIIEAGTPTQVEAALRAQDDRNPDTEGVQIIMPTSSRKGGTRDRYALPWAMFLRGGSERLWTYLLYQQTFAVRKDLAFSVLKIEAEATSWVLCNFKGEAVDRGNENAIMSTIKRTLWKDDAFRQHVTRVLTKQGVPGDINDHAVHATRTFTLTFFDNTDAKGQPATVVQLRGQPIATTEEELGEYLSIIRLTQFWVNMVLLLRAGSVTCQLCKAVTHPAYDCPFFKTEGWFGPQHDGAEKHADLVKKTKAKNGKPGGPKRSGPSTGGRPRK</sequence>
<dbReference type="STRING" id="743788.S8FCX8"/>
<feature type="compositionally biased region" description="Basic and acidic residues" evidence="1">
    <location>
        <begin position="56"/>
        <end position="75"/>
    </location>
</feature>
<feature type="compositionally biased region" description="Low complexity" evidence="1">
    <location>
        <begin position="30"/>
        <end position="45"/>
    </location>
</feature>
<dbReference type="eggNOG" id="ENOG502R1CB">
    <property type="taxonomic scope" value="Eukaryota"/>
</dbReference>
<evidence type="ECO:0000313" key="3">
    <source>
        <dbReference type="Proteomes" id="UP000015241"/>
    </source>
</evidence>
<feature type="compositionally biased region" description="Low complexity" evidence="1">
    <location>
        <begin position="480"/>
        <end position="493"/>
    </location>
</feature>
<reference evidence="2 3" key="1">
    <citation type="journal article" date="2012" name="Science">
        <title>The Paleozoic origin of enzymatic lignin decomposition reconstructed from 31 fungal genomes.</title>
        <authorList>
            <person name="Floudas D."/>
            <person name="Binder M."/>
            <person name="Riley R."/>
            <person name="Barry K."/>
            <person name="Blanchette R.A."/>
            <person name="Henrissat B."/>
            <person name="Martinez A.T."/>
            <person name="Otillar R."/>
            <person name="Spatafora J.W."/>
            <person name="Yadav J.S."/>
            <person name="Aerts A."/>
            <person name="Benoit I."/>
            <person name="Boyd A."/>
            <person name="Carlson A."/>
            <person name="Copeland A."/>
            <person name="Coutinho P.M."/>
            <person name="de Vries R.P."/>
            <person name="Ferreira P."/>
            <person name="Findley K."/>
            <person name="Foster B."/>
            <person name="Gaskell J."/>
            <person name="Glotzer D."/>
            <person name="Gorecki P."/>
            <person name="Heitman J."/>
            <person name="Hesse C."/>
            <person name="Hori C."/>
            <person name="Igarashi K."/>
            <person name="Jurgens J.A."/>
            <person name="Kallen N."/>
            <person name="Kersten P."/>
            <person name="Kohler A."/>
            <person name="Kuees U."/>
            <person name="Kumar T.K.A."/>
            <person name="Kuo A."/>
            <person name="LaButti K."/>
            <person name="Larrondo L.F."/>
            <person name="Lindquist E."/>
            <person name="Ling A."/>
            <person name="Lombard V."/>
            <person name="Lucas S."/>
            <person name="Lundell T."/>
            <person name="Martin R."/>
            <person name="McLaughlin D.J."/>
            <person name="Morgenstern I."/>
            <person name="Morin E."/>
            <person name="Murat C."/>
            <person name="Nagy L.G."/>
            <person name="Nolan M."/>
            <person name="Ohm R.A."/>
            <person name="Patyshakuliyeva A."/>
            <person name="Rokas A."/>
            <person name="Ruiz-Duenas F.J."/>
            <person name="Sabat G."/>
            <person name="Salamov A."/>
            <person name="Samejima M."/>
            <person name="Schmutz J."/>
            <person name="Slot J.C."/>
            <person name="St John F."/>
            <person name="Stenlid J."/>
            <person name="Sun H."/>
            <person name="Sun S."/>
            <person name="Syed K."/>
            <person name="Tsang A."/>
            <person name="Wiebenga A."/>
            <person name="Young D."/>
            <person name="Pisabarro A."/>
            <person name="Eastwood D.C."/>
            <person name="Martin F."/>
            <person name="Cullen D."/>
            <person name="Grigoriev I.V."/>
            <person name="Hibbett D.S."/>
        </authorList>
    </citation>
    <scope>NUCLEOTIDE SEQUENCE</scope>
    <source>
        <strain evidence="3">FP-58527</strain>
    </source>
</reference>
<dbReference type="AlphaFoldDB" id="S8FCX8"/>
<organism evidence="2 3">
    <name type="scientific">Fomitopsis schrenkii</name>
    <name type="common">Brown rot fungus</name>
    <dbReference type="NCBI Taxonomy" id="2126942"/>
    <lineage>
        <taxon>Eukaryota</taxon>
        <taxon>Fungi</taxon>
        <taxon>Dikarya</taxon>
        <taxon>Basidiomycota</taxon>
        <taxon>Agaricomycotina</taxon>
        <taxon>Agaricomycetes</taxon>
        <taxon>Polyporales</taxon>
        <taxon>Fomitopsis</taxon>
    </lineage>
</organism>
<dbReference type="InParanoid" id="S8FCX8"/>
<feature type="region of interest" description="Disordered" evidence="1">
    <location>
        <begin position="458"/>
        <end position="493"/>
    </location>
</feature>
<name>S8FCX8_FOMSC</name>
<gene>
    <name evidence="2" type="ORF">FOMPIDRAFT_1053294</name>
</gene>
<dbReference type="EMBL" id="KE504189">
    <property type="protein sequence ID" value="EPS96359.1"/>
    <property type="molecule type" value="Genomic_DNA"/>
</dbReference>
<keyword evidence="3" id="KW-1185">Reference proteome</keyword>
<evidence type="ECO:0000313" key="2">
    <source>
        <dbReference type="EMBL" id="EPS96359.1"/>
    </source>
</evidence>
<feature type="region of interest" description="Disordered" evidence="1">
    <location>
        <begin position="1"/>
        <end position="82"/>
    </location>
</feature>
<protein>
    <submittedName>
        <fullName evidence="2">Uncharacterized protein</fullName>
    </submittedName>
</protein>
<dbReference type="OrthoDB" id="2748896at2759"/>
<feature type="compositionally biased region" description="Polar residues" evidence="1">
    <location>
        <begin position="1"/>
        <end position="26"/>
    </location>
</feature>
<proteinExistence type="predicted"/>
<evidence type="ECO:0000256" key="1">
    <source>
        <dbReference type="SAM" id="MobiDB-lite"/>
    </source>
</evidence>
<feature type="compositionally biased region" description="Basic and acidic residues" evidence="1">
    <location>
        <begin position="458"/>
        <end position="468"/>
    </location>
</feature>
<accession>S8FCX8</accession>
<dbReference type="Proteomes" id="UP000015241">
    <property type="component" value="Unassembled WGS sequence"/>
</dbReference>